<feature type="domain" description="Laminin G" evidence="9">
    <location>
        <begin position="585"/>
        <end position="760"/>
    </location>
</feature>
<dbReference type="InterPro" id="IPR001881">
    <property type="entry name" value="EGF-like_Ca-bd_dom"/>
</dbReference>
<feature type="domain" description="EGF-like" evidence="10">
    <location>
        <begin position="758"/>
        <end position="794"/>
    </location>
</feature>
<dbReference type="SMART" id="SM00408">
    <property type="entry name" value="IGc2"/>
    <property type="match status" value="6"/>
</dbReference>
<feature type="domain" description="Laminin G" evidence="9">
    <location>
        <begin position="1095"/>
        <end position="1276"/>
    </location>
</feature>
<keyword evidence="13" id="KW-1185">Reference proteome</keyword>
<comment type="caution">
    <text evidence="12">The sequence shown here is derived from an EMBL/GenBank/DDBJ whole genome shotgun (WGS) entry which is preliminary data.</text>
</comment>
<feature type="domain" description="EGF-like" evidence="10">
    <location>
        <begin position="1052"/>
        <end position="1089"/>
    </location>
</feature>
<keyword evidence="5" id="KW-0325">Glycoprotein</keyword>
<evidence type="ECO:0000259" key="9">
    <source>
        <dbReference type="PROSITE" id="PS50025"/>
    </source>
</evidence>
<feature type="disulfide bond" evidence="7">
    <location>
        <begin position="784"/>
        <end position="793"/>
    </location>
</feature>
<dbReference type="SUPFAM" id="SSF48726">
    <property type="entry name" value="Immunoglobulin"/>
    <property type="match status" value="6"/>
</dbReference>
<protein>
    <submittedName>
        <fullName evidence="12">Pikachurin</fullName>
    </submittedName>
</protein>
<evidence type="ECO:0000256" key="7">
    <source>
        <dbReference type="PROSITE-ProRule" id="PRU00076"/>
    </source>
</evidence>
<dbReference type="Gene3D" id="2.60.40.10">
    <property type="entry name" value="Immunoglobulins"/>
    <property type="match status" value="6"/>
</dbReference>
<dbReference type="GO" id="GO:0005886">
    <property type="term" value="C:plasma membrane"/>
    <property type="evidence" value="ECO:0007669"/>
    <property type="project" value="TreeGrafter"/>
</dbReference>
<dbReference type="InterPro" id="IPR003598">
    <property type="entry name" value="Ig_sub2"/>
</dbReference>
<feature type="disulfide bond" evidence="7">
    <location>
        <begin position="1021"/>
        <end position="1038"/>
    </location>
</feature>
<evidence type="ECO:0000259" key="11">
    <source>
        <dbReference type="PROSITE" id="PS50835"/>
    </source>
</evidence>
<dbReference type="SMART" id="SM00181">
    <property type="entry name" value="EGF"/>
    <property type="match status" value="4"/>
</dbReference>
<dbReference type="InterPro" id="IPR007110">
    <property type="entry name" value="Ig-like_dom"/>
</dbReference>
<dbReference type="GO" id="GO:0070593">
    <property type="term" value="P:dendrite self-avoidance"/>
    <property type="evidence" value="ECO:0007669"/>
    <property type="project" value="TreeGrafter"/>
</dbReference>
<dbReference type="CDD" id="cd00054">
    <property type="entry name" value="EGF_CA"/>
    <property type="match status" value="3"/>
</dbReference>
<feature type="domain" description="Ig-like" evidence="11">
    <location>
        <begin position="4"/>
        <end position="76"/>
    </location>
</feature>
<dbReference type="InterPro" id="IPR003599">
    <property type="entry name" value="Ig_sub"/>
</dbReference>
<feature type="domain" description="Ig-like" evidence="11">
    <location>
        <begin position="206"/>
        <end position="275"/>
    </location>
</feature>
<dbReference type="OrthoDB" id="6408173at2759"/>
<dbReference type="Pfam" id="PF02210">
    <property type="entry name" value="Laminin_G_2"/>
    <property type="match status" value="1"/>
</dbReference>
<dbReference type="Gene3D" id="2.10.25.10">
    <property type="entry name" value="Laminin"/>
    <property type="match status" value="3"/>
</dbReference>
<feature type="domain" description="Ig-like" evidence="11">
    <location>
        <begin position="298"/>
        <end position="382"/>
    </location>
</feature>
<dbReference type="PANTHER" id="PTHR10075:SF100">
    <property type="entry name" value="FASCICLIN-2"/>
    <property type="match status" value="1"/>
</dbReference>
<keyword evidence="3" id="KW-0677">Repeat</keyword>
<dbReference type="GO" id="GO:0050769">
    <property type="term" value="P:positive regulation of neurogenesis"/>
    <property type="evidence" value="ECO:0007669"/>
    <property type="project" value="UniProtKB-ARBA"/>
</dbReference>
<feature type="domain" description="Ig-like" evidence="11">
    <location>
        <begin position="83"/>
        <end position="169"/>
    </location>
</feature>
<dbReference type="SUPFAM" id="SSF57196">
    <property type="entry name" value="EGF/Laminin"/>
    <property type="match status" value="2"/>
</dbReference>
<dbReference type="Pfam" id="PF00054">
    <property type="entry name" value="Laminin_G_1"/>
    <property type="match status" value="2"/>
</dbReference>
<keyword evidence="6" id="KW-0393">Immunoglobulin domain</keyword>
<comment type="caution">
    <text evidence="7">Lacks conserved residue(s) required for the propagation of feature annotation.</text>
</comment>
<evidence type="ECO:0000313" key="12">
    <source>
        <dbReference type="EMBL" id="GFR30673.1"/>
    </source>
</evidence>
<dbReference type="GO" id="GO:0007411">
    <property type="term" value="P:axon guidance"/>
    <property type="evidence" value="ECO:0007669"/>
    <property type="project" value="TreeGrafter"/>
</dbReference>
<dbReference type="EMBL" id="BMAO01039329">
    <property type="protein sequence ID" value="GFR30673.1"/>
    <property type="molecule type" value="Genomic_DNA"/>
</dbReference>
<dbReference type="GO" id="GO:0030424">
    <property type="term" value="C:axon"/>
    <property type="evidence" value="ECO:0007669"/>
    <property type="project" value="TreeGrafter"/>
</dbReference>
<name>A0A8X6HVL3_TRICU</name>
<accession>A0A8X6HVL3</accession>
<feature type="domain" description="EGF-like" evidence="10">
    <location>
        <begin position="1012"/>
        <end position="1050"/>
    </location>
</feature>
<evidence type="ECO:0000256" key="3">
    <source>
        <dbReference type="ARBA" id="ARBA00022737"/>
    </source>
</evidence>
<dbReference type="PROSITE" id="PS50835">
    <property type="entry name" value="IG_LIKE"/>
    <property type="match status" value="6"/>
</dbReference>
<dbReference type="CDD" id="cd00110">
    <property type="entry name" value="LamG"/>
    <property type="match status" value="3"/>
</dbReference>
<dbReference type="GO" id="GO:0098632">
    <property type="term" value="F:cell-cell adhesion mediator activity"/>
    <property type="evidence" value="ECO:0007669"/>
    <property type="project" value="TreeGrafter"/>
</dbReference>
<dbReference type="FunFam" id="2.10.25.10:FF:000255">
    <property type="entry name" value="Sushi, nidogen and EGF-like domains 1"/>
    <property type="match status" value="1"/>
</dbReference>
<evidence type="ECO:0000256" key="2">
    <source>
        <dbReference type="ARBA" id="ARBA00022729"/>
    </source>
</evidence>
<gene>
    <name evidence="12" type="primary">EGFLAM</name>
    <name evidence="12" type="ORF">TNCT_470053</name>
</gene>
<dbReference type="PROSITE" id="PS50026">
    <property type="entry name" value="EGF_3"/>
    <property type="match status" value="4"/>
</dbReference>
<dbReference type="FunFam" id="2.60.40.10:FF:000032">
    <property type="entry name" value="palladin isoform X1"/>
    <property type="match status" value="1"/>
</dbReference>
<dbReference type="InterPro" id="IPR000742">
    <property type="entry name" value="EGF"/>
</dbReference>
<dbReference type="Pfam" id="PF00008">
    <property type="entry name" value="EGF"/>
    <property type="match status" value="3"/>
</dbReference>
<dbReference type="GO" id="GO:0048056">
    <property type="term" value="P:R3/R4 cell differentiation"/>
    <property type="evidence" value="ECO:0007669"/>
    <property type="project" value="UniProtKB-ARBA"/>
</dbReference>
<dbReference type="PANTHER" id="PTHR10075">
    <property type="entry name" value="BASIGIN RELATED"/>
    <property type="match status" value="1"/>
</dbReference>
<feature type="domain" description="Ig-like" evidence="11">
    <location>
        <begin position="386"/>
        <end position="467"/>
    </location>
</feature>
<dbReference type="SMART" id="SM00179">
    <property type="entry name" value="EGF_CA"/>
    <property type="match status" value="4"/>
</dbReference>
<reference evidence="12" key="1">
    <citation type="submission" date="2020-07" db="EMBL/GenBank/DDBJ databases">
        <title>Multicomponent nature underlies the extraordinary mechanical properties of spider dragline silk.</title>
        <authorList>
            <person name="Kono N."/>
            <person name="Nakamura H."/>
            <person name="Mori M."/>
            <person name="Yoshida Y."/>
            <person name="Ohtoshi R."/>
            <person name="Malay A.D."/>
            <person name="Moran D.A.P."/>
            <person name="Tomita M."/>
            <person name="Numata K."/>
            <person name="Arakawa K."/>
        </authorList>
    </citation>
    <scope>NUCLEOTIDE SEQUENCE</scope>
</reference>
<feature type="disulfide bond" evidence="7">
    <location>
        <begin position="1040"/>
        <end position="1049"/>
    </location>
</feature>
<sequence>HSPPTARVEPERQTIMQGSSGELRCIVGGIPRPTVSWSKVKEDNLYISDVTVEDRGLYVCRAENRDGSAQASAIVEVERREVPAIELYPEATQTVIRGGSSLFQCRVTAGIPTPTVEWVRADGSPFTSSTAILNGGVIKFNRVTLDEEGTYICTAENFGGRVTAQAVLQIQGAPTVKIIQANPTGSAGVTEERIQLIVEETDSVVPEVMVEDRVTTTATVNSSVELRCFVRGTDEDIYLKWTRTDGGQIPVNHRLQDGVLYIPNVQPEDAGEYSCLGIVEGDVILFTARARLAVVAPPRIQLNPPRQTARPGDIVRIQCSAIGDQPIAIDWSRIGGYLSPSMVQAGGILTFQGITANDTGRYLCTAANAAGKAEGVAEVIVNEETPLDYVRKEETAFVGSNIQLKCAVSGSPAPQLDWSKDGGPLLDNARVINNELWLRDVRMENAGRYICTASNSAGRTRDYVILNVRAVPTLEVKIESNKEVVNMGDTLDLRFPPTVTPDLVETRTAPFGSTVVMDCKTTLDPPLAYTWYKQGGVLPLEATTNGVQLTIPDVKGEDAGTYICTAKSPVGIIDVPTILIVTGVVPYFSQTPLSYMRMPTLSDAYLSFEVEIAFKPESMNGLLLYNGQKQEQGDFIALVLNNGYVEFRFELGSGLAIIRSTEPVEMRKWHTVHIRRERKDGFLRVDDKPEVTGSTQGQFLGLDLVQPMYIGSVPDFGLIESNAGAIRGFIGCISHYKTGKVVHNLLREAESYGISTCETCSSNPCLHGGVCQEALTMVGYNCICPPGFSGRDCEKVGEACYPGVCGEGRCTNRLGGGFDCFCPLRRTGVRCEKDIFEPAFSDDAYIAYPTPNALTTLKMNMRVKPRTLDDCLVAYCAQYEDGSGDFISIAIRNKSVEFRFDMGLGPAIIRSQEPLLNDEWISIVAERDMREGSLIVNDGIASKGMSPGTTRELNLHTPFYIGAVDKHKISISPYAEVQHGFDGCIAHVEVNGVDIDLVNSAIDASNVEDCGSRTPCEKNPCLNDGICIEKGSSEGFVCECQEGYRGKHCEIETDLCSFIDPCKNGGTCVGSGNSYQCSCPIRFKGTNCEEASIFDERVSFQGNGYLALENELLPHTATTKDEVVSFSFTTTSLEGLLLFHGQKPDTDGKGQDYLAAAIIDGFLEFSYELSSGPAQIKSPVKVNDGKVHSIVLKRTGRHGSLELDGIHQEFGESKGILQMLNTDGDIYIGGVPNHQLMTAGKYPQGLIGCLWNLQIDDSGPLNLFDSAKTGANVKDCDNYEASGEFLEELEGRFVQK</sequence>
<feature type="domain" description="Ig-like" evidence="11">
    <location>
        <begin position="497"/>
        <end position="566"/>
    </location>
</feature>
<feature type="disulfide bond" evidence="7">
    <location>
        <begin position="822"/>
        <end position="831"/>
    </location>
</feature>
<feature type="disulfide bond" evidence="8">
    <location>
        <begin position="1249"/>
        <end position="1276"/>
    </location>
</feature>
<proteinExistence type="predicted"/>
<dbReference type="Pfam" id="PF13927">
    <property type="entry name" value="Ig_3"/>
    <property type="match status" value="6"/>
</dbReference>
<evidence type="ECO:0000313" key="13">
    <source>
        <dbReference type="Proteomes" id="UP000887116"/>
    </source>
</evidence>
<feature type="disulfide bond" evidence="7">
    <location>
        <begin position="765"/>
        <end position="782"/>
    </location>
</feature>
<keyword evidence="2" id="KW-0732">Signal</keyword>
<dbReference type="PROSITE" id="PS01186">
    <property type="entry name" value="EGF_2"/>
    <property type="match status" value="2"/>
</dbReference>
<dbReference type="PROSITE" id="PS50025">
    <property type="entry name" value="LAM_G_DOMAIN"/>
    <property type="match status" value="3"/>
</dbReference>
<dbReference type="SMART" id="SM00409">
    <property type="entry name" value="IG"/>
    <property type="match status" value="6"/>
</dbReference>
<feature type="disulfide bond" evidence="7">
    <location>
        <begin position="800"/>
        <end position="810"/>
    </location>
</feature>
<evidence type="ECO:0000259" key="10">
    <source>
        <dbReference type="PROSITE" id="PS50026"/>
    </source>
</evidence>
<feature type="non-terminal residue" evidence="12">
    <location>
        <position position="1"/>
    </location>
</feature>
<keyword evidence="4 7" id="KW-1015">Disulfide bond</keyword>
<dbReference type="Proteomes" id="UP000887116">
    <property type="component" value="Unassembled WGS sequence"/>
</dbReference>
<evidence type="ECO:0000256" key="8">
    <source>
        <dbReference type="PROSITE-ProRule" id="PRU00122"/>
    </source>
</evidence>
<feature type="domain" description="EGF-like" evidence="10">
    <location>
        <begin position="796"/>
        <end position="832"/>
    </location>
</feature>
<feature type="domain" description="Laminin G" evidence="9">
    <location>
        <begin position="835"/>
        <end position="1016"/>
    </location>
</feature>
<keyword evidence="1 7" id="KW-0245">EGF-like domain</keyword>
<dbReference type="GO" id="GO:0007156">
    <property type="term" value="P:homophilic cell adhesion via plasma membrane adhesion molecules"/>
    <property type="evidence" value="ECO:0007669"/>
    <property type="project" value="TreeGrafter"/>
</dbReference>
<dbReference type="SMART" id="SM00282">
    <property type="entry name" value="LamG"/>
    <property type="match status" value="3"/>
</dbReference>
<evidence type="ECO:0000256" key="5">
    <source>
        <dbReference type="ARBA" id="ARBA00023180"/>
    </source>
</evidence>
<dbReference type="InterPro" id="IPR013783">
    <property type="entry name" value="Ig-like_fold"/>
</dbReference>
<dbReference type="InterPro" id="IPR001791">
    <property type="entry name" value="Laminin_G"/>
</dbReference>
<dbReference type="Gene3D" id="2.60.120.200">
    <property type="match status" value="3"/>
</dbReference>
<dbReference type="CDD" id="cd00096">
    <property type="entry name" value="Ig"/>
    <property type="match status" value="2"/>
</dbReference>
<dbReference type="FunFam" id="2.10.25.10:FF:000012">
    <property type="entry name" value="Delta-like protein"/>
    <property type="match status" value="2"/>
</dbReference>
<dbReference type="PROSITE" id="PS00022">
    <property type="entry name" value="EGF_1"/>
    <property type="match status" value="4"/>
</dbReference>
<evidence type="ECO:0000256" key="4">
    <source>
        <dbReference type="ARBA" id="ARBA00023157"/>
    </source>
</evidence>
<organism evidence="12 13">
    <name type="scientific">Trichonephila clavata</name>
    <name type="common">Joro spider</name>
    <name type="synonym">Nephila clavata</name>
    <dbReference type="NCBI Taxonomy" id="2740835"/>
    <lineage>
        <taxon>Eukaryota</taxon>
        <taxon>Metazoa</taxon>
        <taxon>Ecdysozoa</taxon>
        <taxon>Arthropoda</taxon>
        <taxon>Chelicerata</taxon>
        <taxon>Arachnida</taxon>
        <taxon>Araneae</taxon>
        <taxon>Araneomorphae</taxon>
        <taxon>Entelegynae</taxon>
        <taxon>Araneoidea</taxon>
        <taxon>Nephilidae</taxon>
        <taxon>Trichonephila</taxon>
    </lineage>
</organism>
<dbReference type="InterPro" id="IPR013320">
    <property type="entry name" value="ConA-like_dom_sf"/>
</dbReference>
<dbReference type="GO" id="GO:0005509">
    <property type="term" value="F:calcium ion binding"/>
    <property type="evidence" value="ECO:0007669"/>
    <property type="project" value="InterPro"/>
</dbReference>
<feature type="disulfide bond" evidence="7">
    <location>
        <begin position="1079"/>
        <end position="1088"/>
    </location>
</feature>
<dbReference type="InterPro" id="IPR036179">
    <property type="entry name" value="Ig-like_dom_sf"/>
</dbReference>
<dbReference type="GO" id="GO:0016318">
    <property type="term" value="P:ommatidial rotation"/>
    <property type="evidence" value="ECO:0007669"/>
    <property type="project" value="UniProtKB-ARBA"/>
</dbReference>
<dbReference type="SUPFAM" id="SSF49899">
    <property type="entry name" value="Concanavalin A-like lectins/glucanases"/>
    <property type="match status" value="3"/>
</dbReference>
<evidence type="ECO:0000256" key="1">
    <source>
        <dbReference type="ARBA" id="ARBA00022536"/>
    </source>
</evidence>
<evidence type="ECO:0000256" key="6">
    <source>
        <dbReference type="ARBA" id="ARBA00023319"/>
    </source>
</evidence>